<name>A0A3P8M2H4_RAOTE</name>
<evidence type="ECO:0000313" key="1">
    <source>
        <dbReference type="EMBL" id="VDR26123.1"/>
    </source>
</evidence>
<gene>
    <name evidence="1" type="ORF">NCTC13098_02462</name>
</gene>
<accession>A0A3P8M2H4</accession>
<dbReference type="AlphaFoldDB" id="A0A3P8M2H4"/>
<dbReference type="EMBL" id="LR131271">
    <property type="protein sequence ID" value="VDR26123.1"/>
    <property type="molecule type" value="Genomic_DNA"/>
</dbReference>
<dbReference type="KEGG" id="rtg:NCTC13098_02462"/>
<evidence type="ECO:0000313" key="2">
    <source>
        <dbReference type="Proteomes" id="UP000274346"/>
    </source>
</evidence>
<organism evidence="1 2">
    <name type="scientific">Raoultella terrigena</name>
    <name type="common">Klebsiella terrigena</name>
    <dbReference type="NCBI Taxonomy" id="577"/>
    <lineage>
        <taxon>Bacteria</taxon>
        <taxon>Pseudomonadati</taxon>
        <taxon>Pseudomonadota</taxon>
        <taxon>Gammaproteobacteria</taxon>
        <taxon>Enterobacterales</taxon>
        <taxon>Enterobacteriaceae</taxon>
        <taxon>Klebsiella/Raoultella group</taxon>
        <taxon>Raoultella</taxon>
    </lineage>
</organism>
<reference evidence="1 2" key="1">
    <citation type="submission" date="2018-12" db="EMBL/GenBank/DDBJ databases">
        <authorList>
            <consortium name="Pathogen Informatics"/>
        </authorList>
    </citation>
    <scope>NUCLEOTIDE SEQUENCE [LARGE SCALE GENOMIC DNA]</scope>
    <source>
        <strain evidence="1 2">NCTC13098</strain>
    </source>
</reference>
<sequence length="69" mass="7453">MLTADLTPGLNDAAELLRQQLADAGITLRVETVAAADYLGDISRLHQAQMLSMYALNRPFLAAIPDAVR</sequence>
<dbReference type="Gene3D" id="3.10.105.10">
    <property type="entry name" value="Dipeptide-binding Protein, Domain 3"/>
    <property type="match status" value="1"/>
</dbReference>
<proteinExistence type="predicted"/>
<protein>
    <submittedName>
        <fullName evidence="1">Uncharacterized protein</fullName>
    </submittedName>
</protein>
<dbReference type="Proteomes" id="UP000274346">
    <property type="component" value="Chromosome"/>
</dbReference>